<keyword evidence="1" id="KW-0812">Transmembrane</keyword>
<sequence>MAEAATKLLFAPIIDPGAARQELEMPAGGTLADAVNLALPGHTEVDRAQLRVTLISEAGAALIDPRYWGQVRPRPGVRVVIRLVPGSDGFRSVMLAVVTIAAIALAPCIAPMIGVTSQLGVSLVAMGLNMVGAALINSLIPVEPATERDATRNRYTLSGWQNSIRRDEPVPYPLGHHRYGPPFAATSYSQITGDEQDVVALFCFGYGPLDISDIRIGDTPISEFRNVEYELREGRPGDYPVTLYPRQVIEDPEQVELVRPQPRDDAGEIIGEEGVETPVVRMTAGGAESVSLVFFFPSGLIRYSREYDERQMGVSVRIRQRLNDGDAWQEVTTIDFLAKRADPFFRQHTWELPSRGRWQIEVTKISNDSTNSRYINKVMLAGVQSIRPEYPINSDKPLALLAMRVRATYQLNGQLDAVNALVKRYALDWDGDAWAEGLPRNPASAYVAALTGPANPYPVTSAEIDWDQVQEWHEYCSLKGLKYDRIHESAESLGDMLRAICAAGRASYRHDGLKWGVVVDRPRELAVDHLNPRNSYDFRWSRQYIDPPHGLRISFNDETNSYELAERVVPWVGHSGDITLTEELALPGKTDPVEIWTEARRRMYEIEHRPDTFTCMQDGAARVATRGDLVMVSHYVLDQTQIAARVIDVDDATVFVDEELEVEIGEQYGLRFRVFEDAQDVIGASAVVAVEVVEVEGEIGLLIGGSTERPEVGSLVHFGTLGTESLAARVLDVEPGENLSVQMRLAAEATVIDDLTDAEVPSEWDGIVGEVISFSAGVPLIPRFVFIDSSVYGSSFYSGSSSDLAVTVRLTPGSGETSYIAQYRLQHRLLGAGSWTSVLAPQASGGFEVAGYVDGETIQLRAVAIARDGTEGSYTSIIEHLVGSGAEALPTSLDASAITAVGGLGHARLTLGIPPGGTTEVQLYRVPAGGTLDVQAHAVGAPIPVISGVSVTVIDGDETRVTQLVNGEFSIDSDWTKGTGWTISTGVAGHAAGVASSLSQGISIAAGKTARVAFAVSGRTQGSVTPRLTGGSTVSGDAINSNGWHAAELLAVSGNNTVAFAASADFDGAIDEITFYVLTAACAPQGSWDYYFKPLNSDGQEAAVSGPVAAVIS</sequence>
<evidence type="ECO:0000313" key="3">
    <source>
        <dbReference type="EMBL" id="AWI83073.1"/>
    </source>
</evidence>
<accession>A0A2U8HBG2</accession>
<keyword evidence="1" id="KW-0472">Membrane</keyword>
<dbReference type="OrthoDB" id="7349961at2"/>
<dbReference type="AlphaFoldDB" id="A0A2U8HBG2"/>
<evidence type="ECO:0000256" key="1">
    <source>
        <dbReference type="SAM" id="Phobius"/>
    </source>
</evidence>
<protein>
    <submittedName>
        <fullName evidence="3">Phage tail protein</fullName>
    </submittedName>
</protein>
<evidence type="ECO:0000259" key="2">
    <source>
        <dbReference type="Pfam" id="PF24801"/>
    </source>
</evidence>
<reference evidence="3 4" key="1">
    <citation type="submission" date="2017-06" db="EMBL/GenBank/DDBJ databases">
        <title>Yangia sp. YSBP01 complete genome sequence.</title>
        <authorList>
            <person name="Woo J.-H."/>
            <person name="Kim H.-S."/>
        </authorList>
    </citation>
    <scope>NUCLEOTIDE SEQUENCE [LARGE SCALE GENOMIC DNA]</scope>
    <source>
        <strain evidence="3 4">YSBP01</strain>
    </source>
</reference>
<proteinExistence type="predicted"/>
<dbReference type="Proteomes" id="UP000244915">
    <property type="component" value="Chromosome 1"/>
</dbReference>
<name>A0A2U8HBG2_9RHOB</name>
<gene>
    <name evidence="3" type="ORF">CEW88_04985</name>
</gene>
<dbReference type="KEGG" id="ypac:CEW88_04985"/>
<dbReference type="Pfam" id="PF24801">
    <property type="entry name" value="FNIII-A_GpJ"/>
    <property type="match status" value="1"/>
</dbReference>
<dbReference type="EMBL" id="CP022189">
    <property type="protein sequence ID" value="AWI83073.1"/>
    <property type="molecule type" value="Genomic_DNA"/>
</dbReference>
<dbReference type="RefSeq" id="WP_108964961.1">
    <property type="nucleotide sequence ID" value="NZ_CP022189.1"/>
</dbReference>
<feature type="transmembrane region" description="Helical" evidence="1">
    <location>
        <begin position="92"/>
        <end position="113"/>
    </location>
</feature>
<dbReference type="InterPro" id="IPR055385">
    <property type="entry name" value="GpJ_HDII-ins2"/>
</dbReference>
<feature type="domain" description="Tip attachment protein J HDII-ins2" evidence="2">
    <location>
        <begin position="277"/>
        <end position="387"/>
    </location>
</feature>
<organism evidence="3 4">
    <name type="scientific">Alloyangia pacifica</name>
    <dbReference type="NCBI Taxonomy" id="311180"/>
    <lineage>
        <taxon>Bacteria</taxon>
        <taxon>Pseudomonadati</taxon>
        <taxon>Pseudomonadota</taxon>
        <taxon>Alphaproteobacteria</taxon>
        <taxon>Rhodobacterales</taxon>
        <taxon>Roseobacteraceae</taxon>
        <taxon>Alloyangia</taxon>
    </lineage>
</organism>
<evidence type="ECO:0000313" key="4">
    <source>
        <dbReference type="Proteomes" id="UP000244915"/>
    </source>
</evidence>
<keyword evidence="1" id="KW-1133">Transmembrane helix</keyword>
<feature type="transmembrane region" description="Helical" evidence="1">
    <location>
        <begin position="119"/>
        <end position="140"/>
    </location>
</feature>